<dbReference type="InterPro" id="IPR000620">
    <property type="entry name" value="EamA_dom"/>
</dbReference>
<evidence type="ECO:0000256" key="3">
    <source>
        <dbReference type="ARBA" id="ARBA00022989"/>
    </source>
</evidence>
<reference evidence="7" key="1">
    <citation type="submission" date="2020-01" db="EMBL/GenBank/DDBJ databases">
        <authorList>
            <person name="Meier V. D."/>
            <person name="Meier V D."/>
        </authorList>
    </citation>
    <scope>NUCLEOTIDE SEQUENCE</scope>
    <source>
        <strain evidence="7">HLG_WM_MAG_09</strain>
    </source>
</reference>
<feature type="transmembrane region" description="Helical" evidence="5">
    <location>
        <begin position="279"/>
        <end position="299"/>
    </location>
</feature>
<dbReference type="InterPro" id="IPR037185">
    <property type="entry name" value="EmrE-like"/>
</dbReference>
<feature type="transmembrane region" description="Helical" evidence="5">
    <location>
        <begin position="160"/>
        <end position="178"/>
    </location>
</feature>
<evidence type="ECO:0000256" key="1">
    <source>
        <dbReference type="ARBA" id="ARBA00004141"/>
    </source>
</evidence>
<feature type="transmembrane region" description="Helical" evidence="5">
    <location>
        <begin position="190"/>
        <end position="209"/>
    </location>
</feature>
<dbReference type="AlphaFoldDB" id="A0A6S6SEM1"/>
<protein>
    <submittedName>
        <fullName evidence="7">Permease of the drug/metabolite transporter (DMT) superfamily</fullName>
    </submittedName>
</protein>
<evidence type="ECO:0000313" key="7">
    <source>
        <dbReference type="EMBL" id="CAA6805995.1"/>
    </source>
</evidence>
<feature type="transmembrane region" description="Helical" evidence="5">
    <location>
        <begin position="43"/>
        <end position="61"/>
    </location>
</feature>
<keyword evidence="4 5" id="KW-0472">Membrane</keyword>
<keyword evidence="3 5" id="KW-1133">Transmembrane helix</keyword>
<keyword evidence="2 5" id="KW-0812">Transmembrane</keyword>
<feature type="transmembrane region" description="Helical" evidence="5">
    <location>
        <begin position="105"/>
        <end position="123"/>
    </location>
</feature>
<dbReference type="GO" id="GO:0016020">
    <property type="term" value="C:membrane"/>
    <property type="evidence" value="ECO:0007669"/>
    <property type="project" value="UniProtKB-SubCell"/>
</dbReference>
<accession>A0A6S6SEM1</accession>
<feature type="transmembrane region" description="Helical" evidence="5">
    <location>
        <begin position="221"/>
        <end position="245"/>
    </location>
</feature>
<organism evidence="7">
    <name type="scientific">uncultured Thiotrichaceae bacterium</name>
    <dbReference type="NCBI Taxonomy" id="298394"/>
    <lineage>
        <taxon>Bacteria</taxon>
        <taxon>Pseudomonadati</taxon>
        <taxon>Pseudomonadota</taxon>
        <taxon>Gammaproteobacteria</taxon>
        <taxon>Thiotrichales</taxon>
        <taxon>Thiotrichaceae</taxon>
        <taxon>environmental samples</taxon>
    </lineage>
</organism>
<dbReference type="SUPFAM" id="SSF103481">
    <property type="entry name" value="Multidrug resistance efflux transporter EmrE"/>
    <property type="match status" value="2"/>
</dbReference>
<evidence type="ECO:0000256" key="5">
    <source>
        <dbReference type="SAM" id="Phobius"/>
    </source>
</evidence>
<evidence type="ECO:0000259" key="6">
    <source>
        <dbReference type="Pfam" id="PF00892"/>
    </source>
</evidence>
<comment type="subcellular location">
    <subcellularLocation>
        <location evidence="1">Membrane</location>
        <topology evidence="1">Multi-pass membrane protein</topology>
    </subcellularLocation>
</comment>
<gene>
    <name evidence="7" type="ORF">HELGO_WM30896</name>
</gene>
<feature type="domain" description="EamA" evidence="6">
    <location>
        <begin position="15"/>
        <end position="146"/>
    </location>
</feature>
<feature type="domain" description="EamA" evidence="6">
    <location>
        <begin position="159"/>
        <end position="292"/>
    </location>
</feature>
<dbReference type="InterPro" id="IPR050638">
    <property type="entry name" value="AA-Vitamin_Transporters"/>
</dbReference>
<dbReference type="PANTHER" id="PTHR32322:SF9">
    <property type="entry name" value="AMINO-ACID METABOLITE EFFLUX PUMP-RELATED"/>
    <property type="match status" value="1"/>
</dbReference>
<name>A0A6S6SEM1_9GAMM</name>
<feature type="transmembrane region" description="Helical" evidence="5">
    <location>
        <begin position="73"/>
        <end position="93"/>
    </location>
</feature>
<dbReference type="PANTHER" id="PTHR32322">
    <property type="entry name" value="INNER MEMBRANE TRANSPORTER"/>
    <property type="match status" value="1"/>
</dbReference>
<evidence type="ECO:0000256" key="2">
    <source>
        <dbReference type="ARBA" id="ARBA00022692"/>
    </source>
</evidence>
<dbReference type="Pfam" id="PF00892">
    <property type="entry name" value="EamA"/>
    <property type="match status" value="2"/>
</dbReference>
<feature type="transmembrane region" description="Helical" evidence="5">
    <location>
        <begin position="135"/>
        <end position="154"/>
    </location>
</feature>
<feature type="transmembrane region" description="Helical" evidence="5">
    <location>
        <begin position="252"/>
        <end position="273"/>
    </location>
</feature>
<sequence>MTQKKTPQIDLSSGLMLLVLAAIWGGSFFFAEVALKELGPLTIVLHRVFWAVPVLYFFVKWKGIEIPLTRKAWAAYLVMGALSNAIPFSLIFWGQTHIESGLASILNGTTAVFGALVAGVLLVDEPLTPRKIIGALFGVFGVAVIMGLDTLAHLDPRNLGQLAVIAATFSYALGGVWARKKLSGYPPLMNTLGMLTASVAWMIPVTLLTEGVPSLDLSLKVWGALLGLAVVCTSLAFLLYFTILARAGAANVVLVTLLIPPFAITLGVVFLGETLATEAWLGFALIAMGLAITDGRLWARLRGG</sequence>
<feature type="transmembrane region" description="Helical" evidence="5">
    <location>
        <begin position="12"/>
        <end position="31"/>
    </location>
</feature>
<dbReference type="EMBL" id="CACVAT010000089">
    <property type="protein sequence ID" value="CAA6805995.1"/>
    <property type="molecule type" value="Genomic_DNA"/>
</dbReference>
<evidence type="ECO:0000256" key="4">
    <source>
        <dbReference type="ARBA" id="ARBA00023136"/>
    </source>
</evidence>
<proteinExistence type="predicted"/>